<sequence>MDDKSLLSLLPLTPTLTILTIADNGELGSGTGTKKMITNHFLARLSFFRETVGGFGTDCNTSADMLIPHLKDLSLVINDFEGLDEKLLVSVLASRLPDTSRILPAAQRIEHDTPTLNDY</sequence>
<evidence type="ECO:0000313" key="1">
    <source>
        <dbReference type="EMBL" id="KAL0067249.1"/>
    </source>
</evidence>
<keyword evidence="2" id="KW-1185">Reference proteome</keyword>
<gene>
    <name evidence="1" type="ORF">AAF712_005819</name>
</gene>
<dbReference type="Proteomes" id="UP001437256">
    <property type="component" value="Unassembled WGS sequence"/>
</dbReference>
<organism evidence="1 2">
    <name type="scientific">Marasmius tenuissimus</name>
    <dbReference type="NCBI Taxonomy" id="585030"/>
    <lineage>
        <taxon>Eukaryota</taxon>
        <taxon>Fungi</taxon>
        <taxon>Dikarya</taxon>
        <taxon>Basidiomycota</taxon>
        <taxon>Agaricomycotina</taxon>
        <taxon>Agaricomycetes</taxon>
        <taxon>Agaricomycetidae</taxon>
        <taxon>Agaricales</taxon>
        <taxon>Marasmiineae</taxon>
        <taxon>Marasmiaceae</taxon>
        <taxon>Marasmius</taxon>
    </lineage>
</organism>
<protein>
    <submittedName>
        <fullName evidence="1">Uncharacterized protein</fullName>
    </submittedName>
</protein>
<accession>A0ABR3A1J9</accession>
<name>A0ABR3A1J9_9AGAR</name>
<proteinExistence type="predicted"/>
<evidence type="ECO:0000313" key="2">
    <source>
        <dbReference type="Proteomes" id="UP001437256"/>
    </source>
</evidence>
<dbReference type="EMBL" id="JBBXMP010000028">
    <property type="protein sequence ID" value="KAL0067249.1"/>
    <property type="molecule type" value="Genomic_DNA"/>
</dbReference>
<reference evidence="1 2" key="1">
    <citation type="submission" date="2024-05" db="EMBL/GenBank/DDBJ databases">
        <title>A draft genome resource for the thread blight pathogen Marasmius tenuissimus strain MS-2.</title>
        <authorList>
            <person name="Yulfo-Soto G.E."/>
            <person name="Baruah I.K."/>
            <person name="Amoako-Attah I."/>
            <person name="Bukari Y."/>
            <person name="Meinhardt L.W."/>
            <person name="Bailey B.A."/>
            <person name="Cohen S.P."/>
        </authorList>
    </citation>
    <scope>NUCLEOTIDE SEQUENCE [LARGE SCALE GENOMIC DNA]</scope>
    <source>
        <strain evidence="1 2">MS-2</strain>
    </source>
</reference>
<comment type="caution">
    <text evidence="1">The sequence shown here is derived from an EMBL/GenBank/DDBJ whole genome shotgun (WGS) entry which is preliminary data.</text>
</comment>